<protein>
    <submittedName>
        <fullName evidence="6">Charged multivesicular body protein 4b</fullName>
    </submittedName>
</protein>
<dbReference type="PANTHER" id="PTHR22761">
    <property type="entry name" value="CHARGED MULTIVESICULAR BODY PROTEIN"/>
    <property type="match status" value="1"/>
</dbReference>
<dbReference type="AlphaFoldDB" id="A0A914CYZ7"/>
<comment type="subcellular location">
    <subcellularLocation>
        <location evidence="1">Endosome</location>
    </subcellularLocation>
</comment>
<dbReference type="GO" id="GO:0009898">
    <property type="term" value="C:cytoplasmic side of plasma membrane"/>
    <property type="evidence" value="ECO:0007669"/>
    <property type="project" value="TreeGrafter"/>
</dbReference>
<comment type="similarity">
    <text evidence="2">Belongs to the SNF7 family.</text>
</comment>
<dbReference type="GO" id="GO:0000815">
    <property type="term" value="C:ESCRT III complex"/>
    <property type="evidence" value="ECO:0007669"/>
    <property type="project" value="TreeGrafter"/>
</dbReference>
<feature type="region of interest" description="Disordered" evidence="4">
    <location>
        <begin position="1"/>
        <end position="21"/>
    </location>
</feature>
<dbReference type="GO" id="GO:0006900">
    <property type="term" value="P:vesicle budding from membrane"/>
    <property type="evidence" value="ECO:0007669"/>
    <property type="project" value="TreeGrafter"/>
</dbReference>
<evidence type="ECO:0000256" key="3">
    <source>
        <dbReference type="ARBA" id="ARBA00022753"/>
    </source>
</evidence>
<evidence type="ECO:0000313" key="6">
    <source>
        <dbReference type="WBParaSite" id="ACRNAN_scaffold161.g11470.t1"/>
    </source>
</evidence>
<organism evidence="5 6">
    <name type="scientific">Acrobeloides nanus</name>
    <dbReference type="NCBI Taxonomy" id="290746"/>
    <lineage>
        <taxon>Eukaryota</taxon>
        <taxon>Metazoa</taxon>
        <taxon>Ecdysozoa</taxon>
        <taxon>Nematoda</taxon>
        <taxon>Chromadorea</taxon>
        <taxon>Rhabditida</taxon>
        <taxon>Tylenchina</taxon>
        <taxon>Cephalobomorpha</taxon>
        <taxon>Cephaloboidea</taxon>
        <taxon>Cephalobidae</taxon>
        <taxon>Acrobeloides</taxon>
    </lineage>
</organism>
<evidence type="ECO:0000256" key="1">
    <source>
        <dbReference type="ARBA" id="ARBA00004177"/>
    </source>
</evidence>
<keyword evidence="5" id="KW-1185">Reference proteome</keyword>
<evidence type="ECO:0000256" key="2">
    <source>
        <dbReference type="ARBA" id="ARBA00006190"/>
    </source>
</evidence>
<feature type="region of interest" description="Disordered" evidence="4">
    <location>
        <begin position="174"/>
        <end position="215"/>
    </location>
</feature>
<proteinExistence type="inferred from homology"/>
<name>A0A914CYZ7_9BILA</name>
<dbReference type="InterPro" id="IPR005024">
    <property type="entry name" value="Snf7_fam"/>
</dbReference>
<dbReference type="PANTHER" id="PTHR22761:SF10">
    <property type="entry name" value="GH13992P"/>
    <property type="match status" value="1"/>
</dbReference>
<dbReference type="Gene3D" id="6.10.250.1710">
    <property type="match status" value="1"/>
</dbReference>
<dbReference type="Gene3D" id="1.10.287.1060">
    <property type="entry name" value="ESAT-6-like"/>
    <property type="match status" value="1"/>
</dbReference>
<dbReference type="Pfam" id="PF03357">
    <property type="entry name" value="Snf7"/>
    <property type="match status" value="1"/>
</dbReference>
<sequence length="225" mass="24908">MSVFRNIFGGKKEPAAPSAQESMQQLRETEDMLMKKQEFLEKKISGEIATAKKHGTANKRLALQALKRKKNYEKQLTHIDGVMNTIQFQRESLENAATNAEVLQVMGSAAKAMKSAHKGLEVDQVHDLMEDIAEQQEVANEIAEAISNPVGFRSDIDEDDLLKELEELEEEDLNKQLLNVGPTPVDSISAKLPAAPTEDLPAAAKRTAKKQEDDDLAELEAWANA</sequence>
<keyword evidence="3" id="KW-0967">Endosome</keyword>
<reference evidence="6" key="1">
    <citation type="submission" date="2022-11" db="UniProtKB">
        <authorList>
            <consortium name="WormBaseParasite"/>
        </authorList>
    </citation>
    <scope>IDENTIFICATION</scope>
</reference>
<accession>A0A914CYZ7</accession>
<dbReference type="WBParaSite" id="ACRNAN_scaffold161.g11470.t1">
    <property type="protein sequence ID" value="ACRNAN_scaffold161.g11470.t1"/>
    <property type="gene ID" value="ACRNAN_scaffold161.g11470"/>
</dbReference>
<evidence type="ECO:0000256" key="4">
    <source>
        <dbReference type="SAM" id="MobiDB-lite"/>
    </source>
</evidence>
<dbReference type="Proteomes" id="UP000887540">
    <property type="component" value="Unplaced"/>
</dbReference>
<dbReference type="GO" id="GO:0005771">
    <property type="term" value="C:multivesicular body"/>
    <property type="evidence" value="ECO:0007669"/>
    <property type="project" value="TreeGrafter"/>
</dbReference>
<evidence type="ECO:0000313" key="5">
    <source>
        <dbReference type="Proteomes" id="UP000887540"/>
    </source>
</evidence>
<dbReference type="GO" id="GO:0032511">
    <property type="term" value="P:late endosome to vacuole transport via multivesicular body sorting pathway"/>
    <property type="evidence" value="ECO:0007669"/>
    <property type="project" value="TreeGrafter"/>
</dbReference>